<organism evidence="1 2">
    <name type="scientific">Candidatus Caccovicinus merdipullorum</name>
    <dbReference type="NCBI Taxonomy" id="2840724"/>
    <lineage>
        <taxon>Bacteria</taxon>
        <taxon>Bacillati</taxon>
        <taxon>Bacillota</taxon>
        <taxon>Clostridia</taxon>
        <taxon>Eubacteriales</taxon>
        <taxon>Candidatus Caccovicinus</taxon>
    </lineage>
</organism>
<sequence length="178" mass="20427">MKACIVCGKPLTGQKIKYCSPECAGRRVGKRYKICPVCGKKFKDPPSNLTVCCSPECSKIHREQLHQDGVYKQSIENMRAGFSKKIDEIGSENHWFAKHWIIESPSGQVYECDNLMNFIRENSELFDGTTKQAYDGFQKIKATMEGKRPKAQSKSWKGWHLISYEENKNRYHKNGLGE</sequence>
<dbReference type="Proteomes" id="UP000886860">
    <property type="component" value="Unassembled WGS sequence"/>
</dbReference>
<comment type="caution">
    <text evidence="1">The sequence shown here is derived from an EMBL/GenBank/DDBJ whole genome shotgun (WGS) entry which is preliminary data.</text>
</comment>
<proteinExistence type="predicted"/>
<dbReference type="EMBL" id="DVKS01000157">
    <property type="protein sequence ID" value="HIT42239.1"/>
    <property type="molecule type" value="Genomic_DNA"/>
</dbReference>
<protein>
    <recommendedName>
        <fullName evidence="3">HNH endonuclease</fullName>
    </recommendedName>
</protein>
<reference evidence="1" key="1">
    <citation type="submission" date="2020-10" db="EMBL/GenBank/DDBJ databases">
        <authorList>
            <person name="Gilroy R."/>
        </authorList>
    </citation>
    <scope>NUCLEOTIDE SEQUENCE</scope>
    <source>
        <strain evidence="1">CHK123-3438</strain>
    </source>
</reference>
<evidence type="ECO:0008006" key="3">
    <source>
        <dbReference type="Google" id="ProtNLM"/>
    </source>
</evidence>
<dbReference type="AlphaFoldDB" id="A0A9D1GL24"/>
<gene>
    <name evidence="1" type="ORF">IAB60_09135</name>
</gene>
<evidence type="ECO:0000313" key="2">
    <source>
        <dbReference type="Proteomes" id="UP000886860"/>
    </source>
</evidence>
<name>A0A9D1GL24_9FIRM</name>
<evidence type="ECO:0000313" key="1">
    <source>
        <dbReference type="EMBL" id="HIT42239.1"/>
    </source>
</evidence>
<accession>A0A9D1GL24</accession>
<reference evidence="1" key="2">
    <citation type="journal article" date="2021" name="PeerJ">
        <title>Extensive microbial diversity within the chicken gut microbiome revealed by metagenomics and culture.</title>
        <authorList>
            <person name="Gilroy R."/>
            <person name="Ravi A."/>
            <person name="Getino M."/>
            <person name="Pursley I."/>
            <person name="Horton D.L."/>
            <person name="Alikhan N.F."/>
            <person name="Baker D."/>
            <person name="Gharbi K."/>
            <person name="Hall N."/>
            <person name="Watson M."/>
            <person name="Adriaenssens E.M."/>
            <person name="Foster-Nyarko E."/>
            <person name="Jarju S."/>
            <person name="Secka A."/>
            <person name="Antonio M."/>
            <person name="Oren A."/>
            <person name="Chaudhuri R.R."/>
            <person name="La Ragione R."/>
            <person name="Hildebrand F."/>
            <person name="Pallen M.J."/>
        </authorList>
    </citation>
    <scope>NUCLEOTIDE SEQUENCE</scope>
    <source>
        <strain evidence="1">CHK123-3438</strain>
    </source>
</reference>